<evidence type="ECO:0000313" key="6">
    <source>
        <dbReference type="EMBL" id="GFR47889.1"/>
    </source>
</evidence>
<dbReference type="EMBL" id="BMAR01000020">
    <property type="protein sequence ID" value="GFR47889.1"/>
    <property type="molecule type" value="Genomic_DNA"/>
</dbReference>
<dbReference type="InterPro" id="IPR001715">
    <property type="entry name" value="CH_dom"/>
</dbReference>
<dbReference type="GO" id="GO:0005884">
    <property type="term" value="C:actin filament"/>
    <property type="evidence" value="ECO:0007669"/>
    <property type="project" value="TreeGrafter"/>
</dbReference>
<dbReference type="PANTHER" id="PTHR19961:SF18">
    <property type="entry name" value="FI19014P1"/>
    <property type="match status" value="1"/>
</dbReference>
<evidence type="ECO:0000256" key="1">
    <source>
        <dbReference type="ARBA" id="ARBA00011385"/>
    </source>
</evidence>
<dbReference type="GO" id="GO:0051015">
    <property type="term" value="F:actin filament binding"/>
    <property type="evidence" value="ECO:0007669"/>
    <property type="project" value="InterPro"/>
</dbReference>
<feature type="domain" description="Calponin-homology (CH)" evidence="5">
    <location>
        <begin position="186"/>
        <end position="314"/>
    </location>
</feature>
<evidence type="ECO:0000256" key="2">
    <source>
        <dbReference type="ARBA" id="ARBA00022737"/>
    </source>
</evidence>
<comment type="subunit">
    <text evidence="1">Interacts with F-actin.</text>
</comment>
<dbReference type="GO" id="GO:0005737">
    <property type="term" value="C:cytoplasm"/>
    <property type="evidence" value="ECO:0007669"/>
    <property type="project" value="TreeGrafter"/>
</dbReference>
<feature type="non-terminal residue" evidence="6">
    <location>
        <position position="1"/>
    </location>
</feature>
<dbReference type="InterPro" id="IPR036872">
    <property type="entry name" value="CH_dom_sf"/>
</dbReference>
<sequence>RGCQLELWRDDGEDAAGEDQEERVLRLWLNSLAPGSLHVASLFDREVATGWPLLLALDAIQPGCVSWHNAFRPPFKEKLRKILSVQNCNLVIQLCTHRLAMPPLVNIGGLDLALGQRRATLSLVFQMMRHHTGMMLGLVAPLQQPSGGQQHPQQQQQPSCARGGCHSSPAHHSQHPHHPHHPRQHVEVEKAVLAWANAKLTEAAAAAYSATSSASPTAPSTAPSCFPPLASFSDPRLAAGAVLLRLLAAIRPRAVKPQFVLPGRTAEERESNAKYLLSCARKVGCVIFLVWEDVVAARPNLLLLLLASFMALDRKQQQQQGAEAAGDGAGAATGAASGAPSVSAAALAAPLAKGAGL</sequence>
<dbReference type="Gene3D" id="1.10.418.10">
    <property type="entry name" value="Calponin-like domain"/>
    <property type="match status" value="2"/>
</dbReference>
<protein>
    <recommendedName>
        <fullName evidence="5">Calponin-homology (CH) domain-containing protein</fullName>
    </recommendedName>
</protein>
<dbReference type="CDD" id="cd21220">
    <property type="entry name" value="CH_PLS_FIM_rpt4"/>
    <property type="match status" value="1"/>
</dbReference>
<keyword evidence="3" id="KW-0009">Actin-binding</keyword>
<feature type="compositionally biased region" description="Basic residues" evidence="4">
    <location>
        <begin position="172"/>
        <end position="183"/>
    </location>
</feature>
<dbReference type="InterPro" id="IPR039959">
    <property type="entry name" value="Fimbrin/Plastin"/>
</dbReference>
<dbReference type="SUPFAM" id="SSF47576">
    <property type="entry name" value="Calponin-homology domain, CH-domain"/>
    <property type="match status" value="1"/>
</dbReference>
<comment type="caution">
    <text evidence="6">The sequence shown here is derived from an EMBL/GenBank/DDBJ whole genome shotgun (WGS) entry which is preliminary data.</text>
</comment>
<dbReference type="PANTHER" id="PTHR19961">
    <property type="entry name" value="FIMBRIN/PLASTIN"/>
    <property type="match status" value="1"/>
</dbReference>
<feature type="domain" description="Calponin-homology (CH)" evidence="5">
    <location>
        <begin position="19"/>
        <end position="132"/>
    </location>
</feature>
<dbReference type="Pfam" id="PF00307">
    <property type="entry name" value="CH"/>
    <property type="match status" value="2"/>
</dbReference>
<dbReference type="GO" id="GO:0032432">
    <property type="term" value="C:actin filament bundle"/>
    <property type="evidence" value="ECO:0007669"/>
    <property type="project" value="TreeGrafter"/>
</dbReference>
<dbReference type="GO" id="GO:0051017">
    <property type="term" value="P:actin filament bundle assembly"/>
    <property type="evidence" value="ECO:0007669"/>
    <property type="project" value="InterPro"/>
</dbReference>
<evidence type="ECO:0000256" key="3">
    <source>
        <dbReference type="ARBA" id="ARBA00023203"/>
    </source>
</evidence>
<keyword evidence="2" id="KW-0677">Repeat</keyword>
<dbReference type="PROSITE" id="PS50021">
    <property type="entry name" value="CH"/>
    <property type="match status" value="2"/>
</dbReference>
<dbReference type="SMART" id="SM00033">
    <property type="entry name" value="CH"/>
    <property type="match status" value="2"/>
</dbReference>
<feature type="compositionally biased region" description="Low complexity" evidence="4">
    <location>
        <begin position="143"/>
        <end position="159"/>
    </location>
</feature>
<organism evidence="6 7">
    <name type="scientific">Astrephomene gubernaculifera</name>
    <dbReference type="NCBI Taxonomy" id="47775"/>
    <lineage>
        <taxon>Eukaryota</taxon>
        <taxon>Viridiplantae</taxon>
        <taxon>Chlorophyta</taxon>
        <taxon>core chlorophytes</taxon>
        <taxon>Chlorophyceae</taxon>
        <taxon>CS clade</taxon>
        <taxon>Chlamydomonadales</taxon>
        <taxon>Astrephomenaceae</taxon>
        <taxon>Astrephomene</taxon>
    </lineage>
</organism>
<evidence type="ECO:0000256" key="4">
    <source>
        <dbReference type="SAM" id="MobiDB-lite"/>
    </source>
</evidence>
<reference evidence="6 7" key="1">
    <citation type="journal article" date="2021" name="Sci. Rep.">
        <title>Genome sequencing of the multicellular alga Astrephomene provides insights into convergent evolution of germ-soma differentiation.</title>
        <authorList>
            <person name="Yamashita S."/>
            <person name="Yamamoto K."/>
            <person name="Matsuzaki R."/>
            <person name="Suzuki S."/>
            <person name="Yamaguchi H."/>
            <person name="Hirooka S."/>
            <person name="Minakuchi Y."/>
            <person name="Miyagishima S."/>
            <person name="Kawachi M."/>
            <person name="Toyoda A."/>
            <person name="Nozaki H."/>
        </authorList>
    </citation>
    <scope>NUCLEOTIDE SEQUENCE [LARGE SCALE GENOMIC DNA]</scope>
    <source>
        <strain evidence="6 7">NIES-4017</strain>
    </source>
</reference>
<evidence type="ECO:0000259" key="5">
    <source>
        <dbReference type="PROSITE" id="PS50021"/>
    </source>
</evidence>
<keyword evidence="7" id="KW-1185">Reference proteome</keyword>
<evidence type="ECO:0000313" key="7">
    <source>
        <dbReference type="Proteomes" id="UP001054857"/>
    </source>
</evidence>
<proteinExistence type="predicted"/>
<gene>
    <name evidence="6" type="ORF">Agub_g9699</name>
</gene>
<feature type="region of interest" description="Disordered" evidence="4">
    <location>
        <begin position="142"/>
        <end position="185"/>
    </location>
</feature>
<dbReference type="GO" id="GO:0051639">
    <property type="term" value="P:actin filament network formation"/>
    <property type="evidence" value="ECO:0007669"/>
    <property type="project" value="TreeGrafter"/>
</dbReference>
<name>A0AAD3DVK7_9CHLO</name>
<accession>A0AAD3DVK7</accession>
<dbReference type="Proteomes" id="UP001054857">
    <property type="component" value="Unassembled WGS sequence"/>
</dbReference>
<dbReference type="AlphaFoldDB" id="A0AAD3DVK7"/>